<comment type="caution">
    <text evidence="2">The sequence shown here is derived from an EMBL/GenBank/DDBJ whole genome shotgun (WGS) entry which is preliminary data.</text>
</comment>
<reference evidence="2" key="2">
    <citation type="submission" date="2020-09" db="EMBL/GenBank/DDBJ databases">
        <authorList>
            <person name="Sun Q."/>
            <person name="Zhou Y."/>
        </authorList>
    </citation>
    <scope>NUCLEOTIDE SEQUENCE</scope>
    <source>
        <strain evidence="2">CGMCC 1.12919</strain>
    </source>
</reference>
<gene>
    <name evidence="2" type="ORF">GCM10010994_07640</name>
</gene>
<organism evidence="2 3">
    <name type="scientific">Chelatococcus reniformis</name>
    <dbReference type="NCBI Taxonomy" id="1494448"/>
    <lineage>
        <taxon>Bacteria</taxon>
        <taxon>Pseudomonadati</taxon>
        <taxon>Pseudomonadota</taxon>
        <taxon>Alphaproteobacteria</taxon>
        <taxon>Hyphomicrobiales</taxon>
        <taxon>Chelatococcaceae</taxon>
        <taxon>Chelatococcus</taxon>
    </lineage>
</organism>
<dbReference type="InterPro" id="IPR013216">
    <property type="entry name" value="Methyltransf_11"/>
</dbReference>
<keyword evidence="3" id="KW-1185">Reference proteome</keyword>
<evidence type="ECO:0000259" key="1">
    <source>
        <dbReference type="Pfam" id="PF08241"/>
    </source>
</evidence>
<dbReference type="EMBL" id="BMGG01000001">
    <property type="protein sequence ID" value="GGC50945.1"/>
    <property type="molecule type" value="Genomic_DNA"/>
</dbReference>
<dbReference type="AlphaFoldDB" id="A0A916TYC2"/>
<dbReference type="InterPro" id="IPR029063">
    <property type="entry name" value="SAM-dependent_MTases_sf"/>
</dbReference>
<accession>A0A916TYC2</accession>
<dbReference type="SUPFAM" id="SSF53335">
    <property type="entry name" value="S-adenosyl-L-methionine-dependent methyltransferases"/>
    <property type="match status" value="1"/>
</dbReference>
<dbReference type="RefSeq" id="WP_188607746.1">
    <property type="nucleotide sequence ID" value="NZ_BMGG01000001.1"/>
</dbReference>
<proteinExistence type="predicted"/>
<feature type="domain" description="Methyltransferase type 11" evidence="1">
    <location>
        <begin position="39"/>
        <end position="119"/>
    </location>
</feature>
<evidence type="ECO:0000313" key="2">
    <source>
        <dbReference type="EMBL" id="GGC50945.1"/>
    </source>
</evidence>
<protein>
    <recommendedName>
        <fullName evidence="1">Methyltransferase type 11 domain-containing protein</fullName>
    </recommendedName>
</protein>
<dbReference type="Gene3D" id="3.40.50.150">
    <property type="entry name" value="Vaccinia Virus protein VP39"/>
    <property type="match status" value="1"/>
</dbReference>
<dbReference type="Proteomes" id="UP000637002">
    <property type="component" value="Unassembled WGS sequence"/>
</dbReference>
<evidence type="ECO:0000313" key="3">
    <source>
        <dbReference type="Proteomes" id="UP000637002"/>
    </source>
</evidence>
<dbReference type="Pfam" id="PF08241">
    <property type="entry name" value="Methyltransf_11"/>
    <property type="match status" value="1"/>
</dbReference>
<reference evidence="2" key="1">
    <citation type="journal article" date="2014" name="Int. J. Syst. Evol. Microbiol.">
        <title>Complete genome sequence of Corynebacterium casei LMG S-19264T (=DSM 44701T), isolated from a smear-ripened cheese.</title>
        <authorList>
            <consortium name="US DOE Joint Genome Institute (JGI-PGF)"/>
            <person name="Walter F."/>
            <person name="Albersmeier A."/>
            <person name="Kalinowski J."/>
            <person name="Ruckert C."/>
        </authorList>
    </citation>
    <scope>NUCLEOTIDE SEQUENCE</scope>
    <source>
        <strain evidence="2">CGMCC 1.12919</strain>
    </source>
</reference>
<name>A0A916TYC2_9HYPH</name>
<dbReference type="GO" id="GO:0008757">
    <property type="term" value="F:S-adenosylmethionine-dependent methyltransferase activity"/>
    <property type="evidence" value="ECO:0007669"/>
    <property type="project" value="InterPro"/>
</dbReference>
<sequence length="223" mass="24872">MGVKANSYQLARVGPVHFQPLQYELDQVKQYFSGKVMNAGCGNRDLTGIMKDYGAVEVINYDIASTIPGAIIGSLVNTPFEDNTFDSIICNAVLEHVPRIDDVMKELARTLKPGGFLVVGVPYLQPYHLSPTDFRRYTRDGLVELGELHGLNTVEVLPVHTIAQTLGWIAWEYAQERGGVRPYIVYPIVWLATRLFHRTDMALKNNANTFQAVFTKAEANARG</sequence>
<dbReference type="CDD" id="cd02440">
    <property type="entry name" value="AdoMet_MTases"/>
    <property type="match status" value="1"/>
</dbReference>